<dbReference type="EMBL" id="JAENIO010000004">
    <property type="protein sequence ID" value="MBK1832942.1"/>
    <property type="molecule type" value="Genomic_DNA"/>
</dbReference>
<dbReference type="GO" id="GO:0030313">
    <property type="term" value="C:cell envelope"/>
    <property type="evidence" value="ECO:0007669"/>
    <property type="project" value="UniProtKB-SubCell"/>
</dbReference>
<comment type="caution">
    <text evidence="7">The sequence shown here is derived from an EMBL/GenBank/DDBJ whole genome shotgun (WGS) entry which is preliminary data.</text>
</comment>
<dbReference type="InterPro" id="IPR006127">
    <property type="entry name" value="ZnuA-like"/>
</dbReference>
<dbReference type="InterPro" id="IPR050492">
    <property type="entry name" value="Bact_metal-bind_prot9"/>
</dbReference>
<dbReference type="PROSITE" id="PS51257">
    <property type="entry name" value="PROKAR_LIPOPROTEIN"/>
    <property type="match status" value="1"/>
</dbReference>
<protein>
    <submittedName>
        <fullName evidence="7">Zinc ABC transporter substrate-binding protein</fullName>
    </submittedName>
</protein>
<evidence type="ECO:0000256" key="4">
    <source>
        <dbReference type="ARBA" id="ARBA00022723"/>
    </source>
</evidence>
<sequence length="330" mass="35922">MNSLFFRLLTSTGALVLLLGIASCRDKEGAKSVASSFSHPYRITATTGMIADITRQVVGGEEVAEVTNLIGEGIDPHAYKAARSDLLALQKADLVLYNGLLLEGKMGDTFSRLGESGKPVVAVAESVLQSTQGPLRDESDHPDPHVWMDVRLWMQAVETIATTLMKHDHAHADRYRENADRYLAELRQLDDYARTSLATIPQEQRVLVTAHDAFGYLARAYGIEVRGVQGLSTESEAGVRDIENLVLFLIDRKIPAIFVESSVSDQHVKALQEGARAQGHEVTIGGKLFSDAMGPAGTYEGTYVGMIDHNITTITRALGGQARGFRASRN</sequence>
<dbReference type="Gene3D" id="3.40.50.1980">
    <property type="entry name" value="Nitrogenase molybdenum iron protein domain"/>
    <property type="match status" value="2"/>
</dbReference>
<gene>
    <name evidence="7" type="ORF">JIN78_02610</name>
</gene>
<dbReference type="RefSeq" id="WP_200390376.1">
    <property type="nucleotide sequence ID" value="NZ_JAENIO010000004.1"/>
</dbReference>
<evidence type="ECO:0000256" key="5">
    <source>
        <dbReference type="ARBA" id="ARBA00022729"/>
    </source>
</evidence>
<evidence type="ECO:0000256" key="1">
    <source>
        <dbReference type="ARBA" id="ARBA00004196"/>
    </source>
</evidence>
<keyword evidence="4" id="KW-0479">Metal-binding</keyword>
<evidence type="ECO:0000256" key="6">
    <source>
        <dbReference type="RuleBase" id="RU003512"/>
    </source>
</evidence>
<keyword evidence="8" id="KW-1185">Reference proteome</keyword>
<evidence type="ECO:0000256" key="3">
    <source>
        <dbReference type="ARBA" id="ARBA00022448"/>
    </source>
</evidence>
<dbReference type="PRINTS" id="PR00690">
    <property type="entry name" value="ADHESNFAMILY"/>
</dbReference>
<dbReference type="GO" id="GO:0046872">
    <property type="term" value="F:metal ion binding"/>
    <property type="evidence" value="ECO:0007669"/>
    <property type="project" value="UniProtKB-KW"/>
</dbReference>
<dbReference type="PRINTS" id="PR00691">
    <property type="entry name" value="ADHESINB"/>
</dbReference>
<dbReference type="PANTHER" id="PTHR42953">
    <property type="entry name" value="HIGH-AFFINITY ZINC UPTAKE SYSTEM PROTEIN ZNUA-RELATED"/>
    <property type="match status" value="1"/>
</dbReference>
<dbReference type="Proteomes" id="UP000604083">
    <property type="component" value="Unassembled WGS sequence"/>
</dbReference>
<keyword evidence="5" id="KW-0732">Signal</keyword>
<dbReference type="InterPro" id="IPR006129">
    <property type="entry name" value="AdhesinB"/>
</dbReference>
<dbReference type="Pfam" id="PF01297">
    <property type="entry name" value="ZnuA"/>
    <property type="match status" value="1"/>
</dbReference>
<dbReference type="SUPFAM" id="SSF53807">
    <property type="entry name" value="Helical backbone' metal receptor"/>
    <property type="match status" value="1"/>
</dbReference>
<proteinExistence type="inferred from homology"/>
<dbReference type="AlphaFoldDB" id="A0A934RJQ7"/>
<evidence type="ECO:0000313" key="7">
    <source>
        <dbReference type="EMBL" id="MBK1832942.1"/>
    </source>
</evidence>
<keyword evidence="3 6" id="KW-0813">Transport</keyword>
<organism evidence="7 8">
    <name type="scientific">Roseibacillus ishigakijimensis</name>
    <dbReference type="NCBI Taxonomy" id="454146"/>
    <lineage>
        <taxon>Bacteria</taxon>
        <taxon>Pseudomonadati</taxon>
        <taxon>Verrucomicrobiota</taxon>
        <taxon>Verrucomicrobiia</taxon>
        <taxon>Verrucomicrobiales</taxon>
        <taxon>Verrucomicrobiaceae</taxon>
        <taxon>Roseibacillus</taxon>
    </lineage>
</organism>
<dbReference type="PANTHER" id="PTHR42953:SF1">
    <property type="entry name" value="METAL-BINDING PROTEIN HI_0362-RELATED"/>
    <property type="match status" value="1"/>
</dbReference>
<comment type="similarity">
    <text evidence="2 6">Belongs to the bacterial solute-binding protein 9 family.</text>
</comment>
<comment type="subcellular location">
    <subcellularLocation>
        <location evidence="1">Cell envelope</location>
    </subcellularLocation>
</comment>
<dbReference type="GO" id="GO:0007155">
    <property type="term" value="P:cell adhesion"/>
    <property type="evidence" value="ECO:0007669"/>
    <property type="project" value="InterPro"/>
</dbReference>
<accession>A0A934RJQ7</accession>
<name>A0A934RJQ7_9BACT</name>
<dbReference type="InterPro" id="IPR006128">
    <property type="entry name" value="Lipoprotein_PsaA-like"/>
</dbReference>
<reference evidence="7" key="1">
    <citation type="submission" date="2021-01" db="EMBL/GenBank/DDBJ databases">
        <title>Modified the classification status of verrucomicrobia.</title>
        <authorList>
            <person name="Feng X."/>
        </authorList>
    </citation>
    <scope>NUCLEOTIDE SEQUENCE</scope>
    <source>
        <strain evidence="7">KCTC 12986</strain>
    </source>
</reference>
<evidence type="ECO:0000313" key="8">
    <source>
        <dbReference type="Proteomes" id="UP000604083"/>
    </source>
</evidence>
<evidence type="ECO:0000256" key="2">
    <source>
        <dbReference type="ARBA" id="ARBA00011028"/>
    </source>
</evidence>
<dbReference type="GO" id="GO:0030001">
    <property type="term" value="P:metal ion transport"/>
    <property type="evidence" value="ECO:0007669"/>
    <property type="project" value="InterPro"/>
</dbReference>